<dbReference type="EMBL" id="AP022213">
    <property type="protein sequence ID" value="BBT17378.1"/>
    <property type="molecule type" value="Genomic_DNA"/>
</dbReference>
<evidence type="ECO:0000313" key="2">
    <source>
        <dbReference type="EMBL" id="BBT17378.1"/>
    </source>
</evidence>
<proteinExistence type="predicted"/>
<evidence type="ECO:0000313" key="3">
    <source>
        <dbReference type="Proteomes" id="UP000515591"/>
    </source>
</evidence>
<dbReference type="AlphaFoldDB" id="A0A6S5RPG6"/>
<gene>
    <name evidence="2" type="ORF">WP8S17C03_34270</name>
</gene>
<reference evidence="2 3" key="1">
    <citation type="submission" date="2019-12" db="EMBL/GenBank/DDBJ databases">
        <title>complete genome sequences of Pseudomonas otitidis str. WP8-S17-CRE-03 isolated from wastewater treatment plant effluent.</title>
        <authorList>
            <person name="Sekizuka T."/>
            <person name="Itokawa K."/>
            <person name="Yatsu K."/>
            <person name="Inamine Y."/>
            <person name="Kuroda M."/>
        </authorList>
    </citation>
    <scope>NUCLEOTIDE SEQUENCE [LARGE SCALE GENOMIC DNA]</scope>
    <source>
        <strain evidence="2 3">WP8-S17-CRE-03</strain>
    </source>
</reference>
<dbReference type="Proteomes" id="UP000515591">
    <property type="component" value="Chromosome"/>
</dbReference>
<feature type="domain" description="Antirepressor protein C-terminal" evidence="1">
    <location>
        <begin position="4"/>
        <end position="81"/>
    </location>
</feature>
<sequence>MARSYDLKEAAEHLGLTRPKLLAALRERDLLGADRLPRHPARDALYLITREGSWYHPRLGQQYSRSTRITEAGLRWLEQKLEIQRPLPEPKADPRDVA</sequence>
<accession>A0A6S5RPG6</accession>
<dbReference type="RefSeq" id="WP_182850381.1">
    <property type="nucleotide sequence ID" value="NZ_AP022213.1"/>
</dbReference>
<dbReference type="GO" id="GO:0003677">
    <property type="term" value="F:DNA binding"/>
    <property type="evidence" value="ECO:0007669"/>
    <property type="project" value="InterPro"/>
</dbReference>
<evidence type="ECO:0000259" key="1">
    <source>
        <dbReference type="Pfam" id="PF03374"/>
    </source>
</evidence>
<name>A0A6S5RPG6_9GAMM</name>
<dbReference type="InterPro" id="IPR005039">
    <property type="entry name" value="Ant_C"/>
</dbReference>
<dbReference type="Pfam" id="PF03374">
    <property type="entry name" value="ANT"/>
    <property type="match status" value="1"/>
</dbReference>
<protein>
    <recommendedName>
        <fullName evidence="1">Antirepressor protein C-terminal domain-containing protein</fullName>
    </recommendedName>
</protein>
<organism evidence="2 3">
    <name type="scientific">Metapseudomonas otitidis</name>
    <dbReference type="NCBI Taxonomy" id="319939"/>
    <lineage>
        <taxon>Bacteria</taxon>
        <taxon>Pseudomonadati</taxon>
        <taxon>Pseudomonadota</taxon>
        <taxon>Gammaproteobacteria</taxon>
        <taxon>Pseudomonadales</taxon>
        <taxon>Pseudomonadaceae</taxon>
        <taxon>Metapseudomonas</taxon>
    </lineage>
</organism>